<dbReference type="AlphaFoldDB" id="A0A4V1A1Z7"/>
<evidence type="ECO:0000313" key="6">
    <source>
        <dbReference type="EMBL" id="QBK04289.1"/>
    </source>
</evidence>
<dbReference type="OrthoDB" id="9798857at2"/>
<name>A0A4V1A1Z7_9BURK</name>
<feature type="DNA-binding region" description="H-T-H motif" evidence="4">
    <location>
        <begin position="32"/>
        <end position="51"/>
    </location>
</feature>
<dbReference type="KEGG" id="hgr:DW355_05385"/>
<dbReference type="EMBL" id="CP031395">
    <property type="protein sequence ID" value="QBK04289.1"/>
    <property type="molecule type" value="Genomic_DNA"/>
</dbReference>
<keyword evidence="1" id="KW-0805">Transcription regulation</keyword>
<sequence length="196" mass="20945">MPLAPSRKQQTHDRIVDAAARALRSGGFAGVGVADIMKQSGLTHGGFYAHFASRDALIAEALERAGHDAHARMQDALDQGQARGFSRFRTLVENYLSERHLNAPEHGCAVAALASEMPRQADAVREAAVARVRELVADVRAVLGPDPSEETAGVIASQLIGALQIARTLGPNAQGRKHLAVARRFLLEQFDPTPAS</sequence>
<dbReference type="Pfam" id="PF00440">
    <property type="entry name" value="TetR_N"/>
    <property type="match status" value="1"/>
</dbReference>
<dbReference type="SUPFAM" id="SSF46689">
    <property type="entry name" value="Homeodomain-like"/>
    <property type="match status" value="1"/>
</dbReference>
<evidence type="ECO:0000256" key="4">
    <source>
        <dbReference type="PROSITE-ProRule" id="PRU00335"/>
    </source>
</evidence>
<dbReference type="GO" id="GO:0003677">
    <property type="term" value="F:DNA binding"/>
    <property type="evidence" value="ECO:0007669"/>
    <property type="project" value="UniProtKB-UniRule"/>
</dbReference>
<organism evidence="6 7">
    <name type="scientific">Hylemonella gracilis</name>
    <dbReference type="NCBI Taxonomy" id="80880"/>
    <lineage>
        <taxon>Bacteria</taxon>
        <taxon>Pseudomonadati</taxon>
        <taxon>Pseudomonadota</taxon>
        <taxon>Betaproteobacteria</taxon>
        <taxon>Burkholderiales</taxon>
        <taxon>Comamonadaceae</taxon>
        <taxon>Hylemonella</taxon>
    </lineage>
</organism>
<evidence type="ECO:0000256" key="3">
    <source>
        <dbReference type="ARBA" id="ARBA00023163"/>
    </source>
</evidence>
<feature type="domain" description="HTH tetR-type" evidence="5">
    <location>
        <begin position="9"/>
        <end position="69"/>
    </location>
</feature>
<keyword evidence="3" id="KW-0804">Transcription</keyword>
<dbReference type="InterPro" id="IPR001647">
    <property type="entry name" value="HTH_TetR"/>
</dbReference>
<dbReference type="SUPFAM" id="SSF48498">
    <property type="entry name" value="Tetracyclin repressor-like, C-terminal domain"/>
    <property type="match status" value="1"/>
</dbReference>
<dbReference type="Proteomes" id="UP000292939">
    <property type="component" value="Chromosome"/>
</dbReference>
<dbReference type="RefSeq" id="WP_131278296.1">
    <property type="nucleotide sequence ID" value="NZ_CP031395.1"/>
</dbReference>
<dbReference type="PROSITE" id="PS50977">
    <property type="entry name" value="HTH_TETR_2"/>
    <property type="match status" value="1"/>
</dbReference>
<evidence type="ECO:0000256" key="2">
    <source>
        <dbReference type="ARBA" id="ARBA00023125"/>
    </source>
</evidence>
<dbReference type="PRINTS" id="PR00455">
    <property type="entry name" value="HTHTETR"/>
</dbReference>
<evidence type="ECO:0000256" key="1">
    <source>
        <dbReference type="ARBA" id="ARBA00023015"/>
    </source>
</evidence>
<protein>
    <submittedName>
        <fullName evidence="6">TetR/AcrR family transcriptional regulator</fullName>
    </submittedName>
</protein>
<dbReference type="Gene3D" id="1.10.10.60">
    <property type="entry name" value="Homeodomain-like"/>
    <property type="match status" value="1"/>
</dbReference>
<evidence type="ECO:0000313" key="7">
    <source>
        <dbReference type="Proteomes" id="UP000292939"/>
    </source>
</evidence>
<proteinExistence type="predicted"/>
<dbReference type="InterPro" id="IPR009057">
    <property type="entry name" value="Homeodomain-like_sf"/>
</dbReference>
<dbReference type="PANTHER" id="PTHR47506">
    <property type="entry name" value="TRANSCRIPTIONAL REGULATORY PROTEIN"/>
    <property type="match status" value="1"/>
</dbReference>
<dbReference type="PANTHER" id="PTHR47506:SF7">
    <property type="entry name" value="TRANSCRIPTIONAL REGULATORY PROTEIN"/>
    <property type="match status" value="1"/>
</dbReference>
<accession>A0A4V1A1Z7</accession>
<reference evidence="6 7" key="1">
    <citation type="submission" date="2018-07" db="EMBL/GenBank/DDBJ databases">
        <title>Exploring interactions and the metabolic potential of the ultra-small soil bacteria Hylemonella gracilis.</title>
        <authorList>
            <person name="Tyc O."/>
            <person name="Kulkarni P."/>
            <person name="Gawehns F."/>
            <person name="Hundscheid M."/>
            <person name="Zweers H."/>
            <person name="Garbeva P."/>
        </authorList>
    </citation>
    <scope>NUCLEOTIDE SEQUENCE [LARGE SCALE GENOMIC DNA]</scope>
    <source>
        <strain evidence="6 7">NS1</strain>
    </source>
</reference>
<dbReference type="InterPro" id="IPR036271">
    <property type="entry name" value="Tet_transcr_reg_TetR-rel_C_sf"/>
</dbReference>
<gene>
    <name evidence="6" type="ORF">DW355_05385</name>
</gene>
<keyword evidence="2 4" id="KW-0238">DNA-binding</keyword>
<dbReference type="Gene3D" id="1.10.357.10">
    <property type="entry name" value="Tetracycline Repressor, domain 2"/>
    <property type="match status" value="1"/>
</dbReference>
<evidence type="ECO:0000259" key="5">
    <source>
        <dbReference type="PROSITE" id="PS50977"/>
    </source>
</evidence>